<dbReference type="AlphaFoldDB" id="A0A369A6Q7"/>
<comment type="catalytic activity">
    <reaction evidence="1 9">
        <text>1-(5-phospho-beta-D-ribosyl)-5-[(5-phospho-beta-D-ribosylamino)methylideneamino]imidazole-4-carboxamide = 5-[(5-phospho-1-deoxy-D-ribulos-1-ylimino)methylamino]-1-(5-phospho-beta-D-ribosyl)imidazole-4-carboxamide</text>
        <dbReference type="Rhea" id="RHEA:15469"/>
        <dbReference type="ChEBI" id="CHEBI:58435"/>
        <dbReference type="ChEBI" id="CHEBI:58525"/>
        <dbReference type="EC" id="5.3.1.16"/>
    </reaction>
</comment>
<dbReference type="HAMAP" id="MF_01014">
    <property type="entry name" value="HisA"/>
    <property type="match status" value="1"/>
</dbReference>
<keyword evidence="5 9" id="KW-0963">Cytoplasm</keyword>
<comment type="pathway">
    <text evidence="3 9">Amino-acid biosynthesis; L-histidine biosynthesis; L-histidine from 5-phospho-alpha-D-ribose 1-diphosphate: step 4/9.</text>
</comment>
<dbReference type="PANTHER" id="PTHR43090">
    <property type="entry name" value="1-(5-PHOSPHORIBOSYL)-5-[(5-PHOSPHORIBOSYLAMINO)METHYLIDENEAMINO] IMIDAZOLE-4-CARBOXAMIDE ISOMERASE"/>
    <property type="match status" value="1"/>
</dbReference>
<evidence type="ECO:0000256" key="3">
    <source>
        <dbReference type="ARBA" id="ARBA00005133"/>
    </source>
</evidence>
<comment type="similarity">
    <text evidence="4 9 10">Belongs to the HisA/HisF family.</text>
</comment>
<keyword evidence="12" id="KW-1185">Reference proteome</keyword>
<dbReference type="UniPathway" id="UPA00031">
    <property type="reaction ID" value="UER00009"/>
</dbReference>
<dbReference type="InterPro" id="IPR023016">
    <property type="entry name" value="HisA/PriA"/>
</dbReference>
<dbReference type="Pfam" id="PF00977">
    <property type="entry name" value="His_biosynth"/>
    <property type="match status" value="1"/>
</dbReference>
<keyword evidence="7 9" id="KW-0368">Histidine biosynthesis</keyword>
<dbReference type="GO" id="GO:0005737">
    <property type="term" value="C:cytoplasm"/>
    <property type="evidence" value="ECO:0007669"/>
    <property type="project" value="UniProtKB-SubCell"/>
</dbReference>
<proteinExistence type="inferred from homology"/>
<dbReference type="FunFam" id="3.20.20.70:FF:000009">
    <property type="entry name" value="1-(5-phosphoribosyl)-5-[(5-phosphoribosylamino)methylideneamino] imidazole-4-carboxamide isomerase"/>
    <property type="match status" value="1"/>
</dbReference>
<evidence type="ECO:0000256" key="4">
    <source>
        <dbReference type="ARBA" id="ARBA00009667"/>
    </source>
</evidence>
<dbReference type="PANTHER" id="PTHR43090:SF2">
    <property type="entry name" value="1-(5-PHOSPHORIBOSYL)-5-[(5-PHOSPHORIBOSYLAMINO)METHYLIDENEAMINO] IMIDAZOLE-4-CARBOXAMIDE ISOMERASE"/>
    <property type="match status" value="1"/>
</dbReference>
<protein>
    <recommendedName>
        <fullName evidence="9">1-(5-phosphoribosyl)-5-[(5-phosphoribosylamino)methylideneamino] imidazole-4-carboxamide isomerase</fullName>
        <ecNumber evidence="9">5.3.1.16</ecNumber>
    </recommendedName>
    <alternativeName>
        <fullName evidence="9">Phosphoribosylformimino-5-aminoimidazole carboxamide ribotide isomerase</fullName>
    </alternativeName>
</protein>
<dbReference type="GO" id="GO:0003949">
    <property type="term" value="F:1-(5-phosphoribosyl)-5-[(5-phosphoribosylamino)methylideneamino]imidazole-4-carboxamide isomerase activity"/>
    <property type="evidence" value="ECO:0007669"/>
    <property type="project" value="UniProtKB-UniRule"/>
</dbReference>
<evidence type="ECO:0000256" key="6">
    <source>
        <dbReference type="ARBA" id="ARBA00022605"/>
    </source>
</evidence>
<evidence type="ECO:0000256" key="5">
    <source>
        <dbReference type="ARBA" id="ARBA00022490"/>
    </source>
</evidence>
<evidence type="ECO:0000313" key="11">
    <source>
        <dbReference type="EMBL" id="RCX05040.1"/>
    </source>
</evidence>
<dbReference type="GO" id="GO:0000162">
    <property type="term" value="P:L-tryptophan biosynthetic process"/>
    <property type="evidence" value="ECO:0007669"/>
    <property type="project" value="TreeGrafter"/>
</dbReference>
<dbReference type="EC" id="5.3.1.16" evidence="9"/>
<dbReference type="CDD" id="cd04732">
    <property type="entry name" value="HisA"/>
    <property type="match status" value="1"/>
</dbReference>
<evidence type="ECO:0000256" key="10">
    <source>
        <dbReference type="RuleBase" id="RU003657"/>
    </source>
</evidence>
<organism evidence="11 12">
    <name type="scientific">Schleiferia thermophila</name>
    <dbReference type="NCBI Taxonomy" id="884107"/>
    <lineage>
        <taxon>Bacteria</taxon>
        <taxon>Pseudomonadati</taxon>
        <taxon>Bacteroidota</taxon>
        <taxon>Flavobacteriia</taxon>
        <taxon>Flavobacteriales</taxon>
        <taxon>Schleiferiaceae</taxon>
        <taxon>Schleiferia</taxon>
    </lineage>
</organism>
<dbReference type="Gene3D" id="3.20.20.70">
    <property type="entry name" value="Aldolase class I"/>
    <property type="match status" value="1"/>
</dbReference>
<gene>
    <name evidence="9" type="primary">hisA</name>
    <name evidence="11" type="ORF">DES35_101319</name>
</gene>
<dbReference type="InterPro" id="IPR011060">
    <property type="entry name" value="RibuloseP-bd_barrel"/>
</dbReference>
<comment type="subcellular location">
    <subcellularLocation>
        <location evidence="2 9">Cytoplasm</location>
    </subcellularLocation>
</comment>
<evidence type="ECO:0000256" key="9">
    <source>
        <dbReference type="HAMAP-Rule" id="MF_01014"/>
    </source>
</evidence>
<name>A0A369A6Q7_9FLAO</name>
<dbReference type="GO" id="GO:0000105">
    <property type="term" value="P:L-histidine biosynthetic process"/>
    <property type="evidence" value="ECO:0007669"/>
    <property type="project" value="UniProtKB-UniRule"/>
</dbReference>
<dbReference type="Proteomes" id="UP000253517">
    <property type="component" value="Unassembled WGS sequence"/>
</dbReference>
<comment type="caution">
    <text evidence="11">The sequence shown here is derived from an EMBL/GenBank/DDBJ whole genome shotgun (WGS) entry which is preliminary data.</text>
</comment>
<dbReference type="InterPro" id="IPR013785">
    <property type="entry name" value="Aldolase_TIM"/>
</dbReference>
<keyword evidence="6 9" id="KW-0028">Amino-acid biosynthesis</keyword>
<evidence type="ECO:0000256" key="7">
    <source>
        <dbReference type="ARBA" id="ARBA00023102"/>
    </source>
</evidence>
<feature type="active site" description="Proton acceptor" evidence="9">
    <location>
        <position position="8"/>
    </location>
</feature>
<evidence type="ECO:0000256" key="8">
    <source>
        <dbReference type="ARBA" id="ARBA00023235"/>
    </source>
</evidence>
<dbReference type="SUPFAM" id="SSF51366">
    <property type="entry name" value="Ribulose-phoshate binding barrel"/>
    <property type="match status" value="1"/>
</dbReference>
<dbReference type="InterPro" id="IPR006062">
    <property type="entry name" value="His_biosynth"/>
</dbReference>
<dbReference type="EMBL" id="QPJS01000001">
    <property type="protein sequence ID" value="RCX05040.1"/>
    <property type="molecule type" value="Genomic_DNA"/>
</dbReference>
<sequence length="242" mass="26456">MKVFAAIDLMDGKCVRLSQGIYGTAITYHADPVYVARQFEAAGINYLHVVDLDGARLGKITHLKVLEQLATHTGLEIDFGGGITGEKDVTAVLAAGATRVSVGTLAVKNQKLMLQLIEQFGPDRFMPGADIKEHRLAVRGWTEISEITLKDFIAQYRAKGIRRFFCTDISRDGMLAGTSTDIYNEVLSTFPDLELIASGGIHHVSELDRLKEAGLWGAIVGKALYEGTIQLHELKAWLLSNA</sequence>
<evidence type="ECO:0000256" key="2">
    <source>
        <dbReference type="ARBA" id="ARBA00004496"/>
    </source>
</evidence>
<keyword evidence="8 9" id="KW-0413">Isomerase</keyword>
<feature type="active site" description="Proton donor" evidence="9">
    <location>
        <position position="130"/>
    </location>
</feature>
<dbReference type="InterPro" id="IPR044524">
    <property type="entry name" value="Isoase_HisA-like"/>
</dbReference>
<evidence type="ECO:0000313" key="12">
    <source>
        <dbReference type="Proteomes" id="UP000253517"/>
    </source>
</evidence>
<reference evidence="11 12" key="1">
    <citation type="submission" date="2018-07" db="EMBL/GenBank/DDBJ databases">
        <title>Genomic Encyclopedia of Type Strains, Phase IV (KMG-IV): sequencing the most valuable type-strain genomes for metagenomic binning, comparative biology and taxonomic classification.</title>
        <authorList>
            <person name="Goeker M."/>
        </authorList>
    </citation>
    <scope>NUCLEOTIDE SEQUENCE [LARGE SCALE GENOMIC DNA]</scope>
    <source>
        <strain evidence="11 12">DSM 21410</strain>
    </source>
</reference>
<accession>A0A369A6Q7</accession>
<evidence type="ECO:0000256" key="1">
    <source>
        <dbReference type="ARBA" id="ARBA00000901"/>
    </source>
</evidence>
<dbReference type="RefSeq" id="WP_037357974.1">
    <property type="nucleotide sequence ID" value="NZ_BHZF01000001.1"/>
</dbReference>